<feature type="domain" description="LysM" evidence="2">
    <location>
        <begin position="111"/>
        <end position="157"/>
    </location>
</feature>
<feature type="signal peptide" evidence="1">
    <location>
        <begin position="1"/>
        <end position="33"/>
    </location>
</feature>
<dbReference type="Gene3D" id="3.10.350.10">
    <property type="entry name" value="LysM domain"/>
    <property type="match status" value="1"/>
</dbReference>
<organism evidence="3 4">
    <name type="scientific">Cryobacterium cryoconiti</name>
    <dbReference type="NCBI Taxonomy" id="1259239"/>
    <lineage>
        <taxon>Bacteria</taxon>
        <taxon>Bacillati</taxon>
        <taxon>Actinomycetota</taxon>
        <taxon>Actinomycetes</taxon>
        <taxon>Micrococcales</taxon>
        <taxon>Microbacteriaceae</taxon>
        <taxon>Cryobacterium</taxon>
    </lineage>
</organism>
<evidence type="ECO:0000259" key="2">
    <source>
        <dbReference type="PROSITE" id="PS51782"/>
    </source>
</evidence>
<dbReference type="Proteomes" id="UP000297472">
    <property type="component" value="Unassembled WGS sequence"/>
</dbReference>
<dbReference type="InterPro" id="IPR036779">
    <property type="entry name" value="LysM_dom_sf"/>
</dbReference>
<dbReference type="EMBL" id="SOHA01000013">
    <property type="protein sequence ID" value="TFD31643.1"/>
    <property type="molecule type" value="Genomic_DNA"/>
</dbReference>
<dbReference type="PROSITE" id="PS51257">
    <property type="entry name" value="PROKAR_LIPOPROTEIN"/>
    <property type="match status" value="1"/>
</dbReference>
<accession>A0A4Y8JW79</accession>
<dbReference type="OrthoDB" id="5123816at2"/>
<evidence type="ECO:0000313" key="4">
    <source>
        <dbReference type="Proteomes" id="UP000297472"/>
    </source>
</evidence>
<evidence type="ECO:0000256" key="1">
    <source>
        <dbReference type="SAM" id="SignalP"/>
    </source>
</evidence>
<comment type="caution">
    <text evidence="3">The sequence shown here is derived from an EMBL/GenBank/DDBJ whole genome shotgun (WGS) entry which is preliminary data.</text>
</comment>
<dbReference type="CDD" id="cd00118">
    <property type="entry name" value="LysM"/>
    <property type="match status" value="1"/>
</dbReference>
<dbReference type="PROSITE" id="PS51782">
    <property type="entry name" value="LYSM"/>
    <property type="match status" value="1"/>
</dbReference>
<name>A0A4Y8JW79_9MICO</name>
<feature type="chain" id="PRO_5038663974" evidence="1">
    <location>
        <begin position="34"/>
        <end position="163"/>
    </location>
</feature>
<dbReference type="InterPro" id="IPR018392">
    <property type="entry name" value="LysM"/>
</dbReference>
<proteinExistence type="predicted"/>
<sequence length="163" mass="16641">MVSARPTSARTRARVALAALLLLPLGLAGCAGAPAPVVTATVTVTPTPSPTPTPTPTPTPVPEAEVVPNPTITPNAEAVPAEPLPEGPAVDLGATAGARGAPITDEAGAPISYTVLEGDDFFAIAQRFNVPMQQLLRMNPSVSGLGEDIYIRDVINLDWTTTG</sequence>
<evidence type="ECO:0000313" key="3">
    <source>
        <dbReference type="EMBL" id="TFD31643.1"/>
    </source>
</evidence>
<dbReference type="RefSeq" id="WP_134424009.1">
    <property type="nucleotide sequence ID" value="NZ_SOHA01000013.1"/>
</dbReference>
<dbReference type="Pfam" id="PF01476">
    <property type="entry name" value="LysM"/>
    <property type="match status" value="1"/>
</dbReference>
<keyword evidence="1" id="KW-0732">Signal</keyword>
<gene>
    <name evidence="3" type="ORF">E3T49_05735</name>
</gene>
<reference evidence="3 4" key="1">
    <citation type="submission" date="2019-03" db="EMBL/GenBank/DDBJ databases">
        <title>Genomics of glacier-inhabiting Cryobacterium strains.</title>
        <authorList>
            <person name="Liu Q."/>
            <person name="Xin Y.-H."/>
        </authorList>
    </citation>
    <scope>NUCLEOTIDE SEQUENCE [LARGE SCALE GENOMIC DNA]</scope>
    <source>
        <strain evidence="3 4">TMT1-51</strain>
    </source>
</reference>
<dbReference type="SUPFAM" id="SSF54106">
    <property type="entry name" value="LysM domain"/>
    <property type="match status" value="1"/>
</dbReference>
<keyword evidence="4" id="KW-1185">Reference proteome</keyword>
<protein>
    <submittedName>
        <fullName evidence="3">LysM domain-containing protein</fullName>
    </submittedName>
</protein>
<dbReference type="AlphaFoldDB" id="A0A4Y8JW79"/>